<reference evidence="2" key="1">
    <citation type="submission" date="2022-05" db="EMBL/GenBank/DDBJ databases">
        <title>Comparative Genomics of Spacecraft Associated Microbes.</title>
        <authorList>
            <person name="Tran M.T."/>
            <person name="Wright A."/>
            <person name="Seuylemezian A."/>
            <person name="Eisen J."/>
            <person name="Coil D."/>
        </authorList>
    </citation>
    <scope>NUCLEOTIDE SEQUENCE</scope>
    <source>
        <strain evidence="2">214.1.1</strain>
    </source>
</reference>
<dbReference type="EMBL" id="JAMBOL010000017">
    <property type="protein sequence ID" value="MCM3715589.1"/>
    <property type="molecule type" value="Genomic_DNA"/>
</dbReference>
<evidence type="ECO:0000313" key="2">
    <source>
        <dbReference type="EMBL" id="MCM3715589.1"/>
    </source>
</evidence>
<dbReference type="PROSITE" id="PS51707">
    <property type="entry name" value="CYTH"/>
    <property type="match status" value="1"/>
</dbReference>
<proteinExistence type="predicted"/>
<dbReference type="InterPro" id="IPR023577">
    <property type="entry name" value="CYTH_domain"/>
</dbReference>
<keyword evidence="3" id="KW-1185">Reference proteome</keyword>
<evidence type="ECO:0000259" key="1">
    <source>
        <dbReference type="PROSITE" id="PS51707"/>
    </source>
</evidence>
<dbReference type="Pfam" id="PF01928">
    <property type="entry name" value="CYTH"/>
    <property type="match status" value="1"/>
</dbReference>
<dbReference type="AlphaFoldDB" id="A0A9X2DRF4"/>
<dbReference type="Proteomes" id="UP001139179">
    <property type="component" value="Unassembled WGS sequence"/>
</dbReference>
<feature type="domain" description="CYTH" evidence="1">
    <location>
        <begin position="1"/>
        <end position="186"/>
    </location>
</feature>
<dbReference type="SUPFAM" id="SSF55154">
    <property type="entry name" value="CYTH-like phosphatases"/>
    <property type="match status" value="1"/>
</dbReference>
<accession>A0A9X2DRF4</accession>
<dbReference type="InterPro" id="IPR009195">
    <property type="entry name" value="Uncharacterised_YjbK"/>
</dbReference>
<dbReference type="Gene3D" id="2.40.320.10">
    <property type="entry name" value="Hypothetical Protein Pfu-838710-001"/>
    <property type="match status" value="1"/>
</dbReference>
<sequence length="193" mass="22076">MEVKSILDKQAFTALLNGFQLTADQAVTQHNHYFETASFALKEQGAALRVREIAGAYTLTLKQPHQDGKLETHQPLDAVEWEQLKEEQRFPNGDVYQQLSSLKIPLAELAYAGTLTTKRIELAYKGGLLCFDESHFFDQVDYEIEFEGMSLTHAEETLSQLLQQYGISASPAENKVRRFFRRKHQLADFEQHP</sequence>
<evidence type="ECO:0000313" key="3">
    <source>
        <dbReference type="Proteomes" id="UP001139179"/>
    </source>
</evidence>
<comment type="caution">
    <text evidence="2">The sequence shown here is derived from an EMBL/GenBank/DDBJ whole genome shotgun (WGS) entry which is preliminary data.</text>
</comment>
<dbReference type="CDD" id="cd07762">
    <property type="entry name" value="CYTH-like_Pase_1"/>
    <property type="match status" value="1"/>
</dbReference>
<dbReference type="RefSeq" id="WP_251224323.1">
    <property type="nucleotide sequence ID" value="NZ_JAMBOL010000017.1"/>
</dbReference>
<dbReference type="PIRSF" id="PIRSF012526">
    <property type="entry name" value="CYTH_UCP012526"/>
    <property type="match status" value="1"/>
</dbReference>
<dbReference type="SMART" id="SM01118">
    <property type="entry name" value="CYTH"/>
    <property type="match status" value="1"/>
</dbReference>
<name>A0A9X2DRF4_9BACI</name>
<gene>
    <name evidence="2" type="ORF">M3202_16100</name>
</gene>
<protein>
    <submittedName>
        <fullName evidence="2">CYTH domain-containing protein</fullName>
    </submittedName>
</protein>
<organism evidence="2 3">
    <name type="scientific">Halalkalibacter oceani</name>
    <dbReference type="NCBI Taxonomy" id="1653776"/>
    <lineage>
        <taxon>Bacteria</taxon>
        <taxon>Bacillati</taxon>
        <taxon>Bacillota</taxon>
        <taxon>Bacilli</taxon>
        <taxon>Bacillales</taxon>
        <taxon>Bacillaceae</taxon>
        <taxon>Halalkalibacter</taxon>
    </lineage>
</organism>
<dbReference type="InterPro" id="IPR033469">
    <property type="entry name" value="CYTH-like_dom_sf"/>
</dbReference>